<reference evidence="2" key="2">
    <citation type="submission" date="2023-06" db="EMBL/GenBank/DDBJ databases">
        <authorList>
            <consortium name="Lawrence Berkeley National Laboratory"/>
            <person name="Haridas S."/>
            <person name="Hensen N."/>
            <person name="Bonometti L."/>
            <person name="Westerberg I."/>
            <person name="Brannstrom I.O."/>
            <person name="Guillou S."/>
            <person name="Cros-Aarteil S."/>
            <person name="Calhoun S."/>
            <person name="Kuo A."/>
            <person name="Mondo S."/>
            <person name="Pangilinan J."/>
            <person name="Riley R."/>
            <person name="Labutti K."/>
            <person name="Andreopoulos B."/>
            <person name="Lipzen A."/>
            <person name="Chen C."/>
            <person name="Yanf M."/>
            <person name="Daum C."/>
            <person name="Ng V."/>
            <person name="Clum A."/>
            <person name="Steindorff A."/>
            <person name="Ohm R."/>
            <person name="Martin F."/>
            <person name="Silar P."/>
            <person name="Natvig D."/>
            <person name="Lalanne C."/>
            <person name="Gautier V."/>
            <person name="Ament-Velasquez S.L."/>
            <person name="Kruys A."/>
            <person name="Hutchinson M.I."/>
            <person name="Powell A.J."/>
            <person name="Barry K."/>
            <person name="Miller A.N."/>
            <person name="Grigoriev I.V."/>
            <person name="Debuchy R."/>
            <person name="Gladieux P."/>
            <person name="Thoren M.H."/>
            <person name="Johannesson H."/>
        </authorList>
    </citation>
    <scope>NUCLEOTIDE SEQUENCE</scope>
    <source>
        <strain evidence="2">CBS 168.71</strain>
    </source>
</reference>
<name>A0AAE0LSW6_9PEZI</name>
<dbReference type="CDD" id="cd12148">
    <property type="entry name" value="fungal_TF_MHR"/>
    <property type="match status" value="1"/>
</dbReference>
<dbReference type="AlphaFoldDB" id="A0AAE0LSW6"/>
<proteinExistence type="predicted"/>
<dbReference type="GeneID" id="87844472"/>
<comment type="caution">
    <text evidence="2">The sequence shown here is derived from an EMBL/GenBank/DDBJ whole genome shotgun (WGS) entry which is preliminary data.</text>
</comment>
<dbReference type="PANTHER" id="PTHR31668:SF20">
    <property type="entry name" value="ZN(II)2CYS6 TRANSCRIPTION FACTOR (EUROFUNG)"/>
    <property type="match status" value="1"/>
</dbReference>
<organism evidence="2 3">
    <name type="scientific">Chaetomium fimeti</name>
    <dbReference type="NCBI Taxonomy" id="1854472"/>
    <lineage>
        <taxon>Eukaryota</taxon>
        <taxon>Fungi</taxon>
        <taxon>Dikarya</taxon>
        <taxon>Ascomycota</taxon>
        <taxon>Pezizomycotina</taxon>
        <taxon>Sordariomycetes</taxon>
        <taxon>Sordariomycetidae</taxon>
        <taxon>Sordariales</taxon>
        <taxon>Chaetomiaceae</taxon>
        <taxon>Chaetomium</taxon>
    </lineage>
</organism>
<dbReference type="InterPro" id="IPR050797">
    <property type="entry name" value="Carb_Metab_Trans_Reg"/>
</dbReference>
<reference evidence="2" key="1">
    <citation type="journal article" date="2023" name="Mol. Phylogenet. Evol.">
        <title>Genome-scale phylogeny and comparative genomics of the fungal order Sordariales.</title>
        <authorList>
            <person name="Hensen N."/>
            <person name="Bonometti L."/>
            <person name="Westerberg I."/>
            <person name="Brannstrom I.O."/>
            <person name="Guillou S."/>
            <person name="Cros-Aarteil S."/>
            <person name="Calhoun S."/>
            <person name="Haridas S."/>
            <person name="Kuo A."/>
            <person name="Mondo S."/>
            <person name="Pangilinan J."/>
            <person name="Riley R."/>
            <person name="LaButti K."/>
            <person name="Andreopoulos B."/>
            <person name="Lipzen A."/>
            <person name="Chen C."/>
            <person name="Yan M."/>
            <person name="Daum C."/>
            <person name="Ng V."/>
            <person name="Clum A."/>
            <person name="Steindorff A."/>
            <person name="Ohm R.A."/>
            <person name="Martin F."/>
            <person name="Silar P."/>
            <person name="Natvig D.O."/>
            <person name="Lalanne C."/>
            <person name="Gautier V."/>
            <person name="Ament-Velasquez S.L."/>
            <person name="Kruys A."/>
            <person name="Hutchinson M.I."/>
            <person name="Powell A.J."/>
            <person name="Barry K."/>
            <person name="Miller A.N."/>
            <person name="Grigoriev I.V."/>
            <person name="Debuchy R."/>
            <person name="Gladieux P."/>
            <person name="Hiltunen Thoren M."/>
            <person name="Johannesson H."/>
        </authorList>
    </citation>
    <scope>NUCLEOTIDE SEQUENCE</scope>
    <source>
        <strain evidence="2">CBS 168.71</strain>
    </source>
</reference>
<dbReference type="Proteomes" id="UP001278766">
    <property type="component" value="Unassembled WGS sequence"/>
</dbReference>
<dbReference type="EMBL" id="JAUEPN010000004">
    <property type="protein sequence ID" value="KAK3296566.1"/>
    <property type="molecule type" value="Genomic_DNA"/>
</dbReference>
<accession>A0AAE0LSW6</accession>
<protein>
    <recommendedName>
        <fullName evidence="4">Transcription factor domain-containing protein</fullName>
    </recommendedName>
</protein>
<evidence type="ECO:0000313" key="2">
    <source>
        <dbReference type="EMBL" id="KAK3296566.1"/>
    </source>
</evidence>
<gene>
    <name evidence="2" type="ORF">B0H64DRAFT_461951</name>
</gene>
<evidence type="ECO:0000313" key="3">
    <source>
        <dbReference type="Proteomes" id="UP001278766"/>
    </source>
</evidence>
<sequence>LATQPQRRSLPPAPVVGYCFRRFFAKLYPTIPILSPEYVELVATEAESLGGVEAQCLITAVCAVVLIQVEEPSQHLFEADGILHSNRKLGELLFEDAMVARNHMSSGFNPSLERVLATFFLYAGHASLFHHSQGFYFLREAATMWLVLRISESDILRRRLANRLFWVILVSERSHGIRYRRPVTLQVIPSGPDLDADAELDATVPGLQRLVALFRPLDTVFFALLNQENTVFLPGLLSPLDAIQVAIRGALEPRHTSVLCETQLANLRVTQLWLLVTLWQLRLRLGLLVEEPGVPGHLTFRYPVEVGEELAGVIRGMSLESIRIHGVGINEKIFDVACAMIDVLSRVPATDKSGTGLENIAYFRELIRELPGGVSTYGALLEKHISNALPSLLEVPRLAR</sequence>
<evidence type="ECO:0000256" key="1">
    <source>
        <dbReference type="ARBA" id="ARBA00023242"/>
    </source>
</evidence>
<dbReference type="PANTHER" id="PTHR31668">
    <property type="entry name" value="GLUCOSE TRANSPORT TRANSCRIPTION REGULATOR RGT1-RELATED-RELATED"/>
    <property type="match status" value="1"/>
</dbReference>
<dbReference type="RefSeq" id="XP_062660080.1">
    <property type="nucleotide sequence ID" value="XM_062807524.1"/>
</dbReference>
<keyword evidence="3" id="KW-1185">Reference proteome</keyword>
<keyword evidence="1" id="KW-0539">Nucleus</keyword>
<evidence type="ECO:0008006" key="4">
    <source>
        <dbReference type="Google" id="ProtNLM"/>
    </source>
</evidence>
<feature type="non-terminal residue" evidence="2">
    <location>
        <position position="1"/>
    </location>
</feature>